<dbReference type="Pfam" id="PF00550">
    <property type="entry name" value="PP-binding"/>
    <property type="match status" value="2"/>
</dbReference>
<dbReference type="SUPFAM" id="SSF51735">
    <property type="entry name" value="NAD(P)-binding Rossmann-fold domains"/>
    <property type="match status" value="4"/>
</dbReference>
<dbReference type="Proteomes" id="UP001379533">
    <property type="component" value="Chromosome"/>
</dbReference>
<dbReference type="InterPro" id="IPR042104">
    <property type="entry name" value="PKS_dehydratase_sf"/>
</dbReference>
<sequence>MSDTEEKLRAYLKQAVGDLRDAHQRLRSAEEKWHDPIAIVAMGCRFPGGVRSPEDLWQLVCEGRDAIAGFPENRGWDLDGLYDPNPEAAGKTYAREGGFLYDADEFDPEFFGISPREALAIDPQHRLLLETTWETLERAGIDPTALRGTATGVFVGVLDKHYGARLRQVPDDLEAYVAIDNLVSLASGRVAYTFGLEGPAVSIDTACSSSLVAIHLACQALRQGDCSLALAGGVGVMATPDCFIAFSRQRGNAPDGRCKAFSSEADGVGWSEGVGLVLLERLADAKRHGHPVLAILRGSAINQDGKSQGMTAPNQLAQERVILQALENARLAPEDVDAVEAHGTGTTLGDPVEAQAIVATYGRPRGKPLWLGSLKSNIGHTQAAAGVAGVIKMVLALQHGRLPKTLHAAHPSAHVDWSAGTVRLLNEDVPWPAGERKRRAGVSSFGISGTNAHVILEEALPHPEPPPEAVTAGPWPVLLSAKTEPALREQVLRLREHLAANPALEIADVAHSLATARAHLSERVALVVRDRDALMEALARSPRPQRSTPGKLALLFTGQGSQRPGMGRALYDAFPVFRQALDAAGALLGFDLFAGSDLDQTRFTQPALFALEVALFRLLESWGLRPDLLLGHSIGEIVAAHISGILSLEDACSLVRARASFMHALPEGGAMLSVQASELELVPVLESLQPRVSIAALNAPSSSVVSGDDDAVRLVEQHFVALGRKVSRLRVSHAFHSHRMLGMLEDFARVTRSLTYHPPRIPIVSNVTGKLALGNELRCAEYWVEHVRATVRFLDGVHTLHAEGARVFLELGPHAVLSALAVNALPDDDCVVLPSLRKGRDDLETFLSAAAGLHTAGVHLDWAAFFQPHHPRRVQLPTYPFQRQRFWLEAGETPTDSWCYRVVWKPLAGSARKPMPEGTWLLIVPERYAEEPWTLALIRALEARGGRVAVVRAAVADRAQLSAQVREALGEGERVRAVLSFAALDERPLPEHPSVPIGLGLTLALVQALGDAGIEAPLWLVTQGAVSVGGSDRLTHPLQAMTWGMGRVVGLEHPERWGGLVDLHDLADAPSLAALDARGEDQLALRPAGWFVRRLVRVAAPGGPAFEPRGTVLVTGGTGALGAHVARWLARHGAEHLVLTSRRGADAPGADALRAELSAAGARVTFAACDTADRAGIGALLRDLDAQGTPVRAVVHAAGVTQQTALEATTLSELAHVLSGKAGGAQHLHELLANRPLDAFVSFSSIAATWGSGRQGAYGAANAFLDALAEQRRQLGLAATSVAWGAWAGGGMLTEDADALLQSRGIMPMAPARAVATLFRVVEEANATLTVADVDWSRFAPAFAAARARPLLDSIADAQRALRPEPAPSRMDEGALAAKLRPLPTEERLRHLLALVLGETAAVLGHADPSSIDPHRGFFDSGLDSLMAVELRSRIRRASGIDVPSTLAFDHPSPRHVAAFLDEAMGHAPDEPDAPAVAETPAENDPIAIVGMALRLPARIDDADRFWRFLEEGRDAVAPISHDRWNAEAVYDPDPEAASKSYVREAALMDRVDLFDAAFFGISPREAKHVDPQHRLLLETSWKAFEEAGIVPGSLEDSQTGVFVGVGPSDYTTLRTESEAYALQGTHGAFAAGRLAFTLGLQGPALSIDTACSSSLVALHLACQSLRCGECDLALAAGANVMTSPDPFVLLSRTRALAPDGRSKTFSAHADGYGRGEGVVVLVLERLRDARAHARTVLAVVRGSAVNHDGASSGITVPNGSSQRKVLRAALRDARLEASLVDAVECHGTGTSLGDPIEIQALGSVYGEGRSADRPLLVGAVKTNIGHLEAAAGLASVAKIVLAMAREALPATIHSTPRNPHVDWSALPLRIVDTCMPWPRRPDGAPRRAGVSAFGFSGTNAHVILEEAPPHPSLGPEAEGVVTAGPWPVLLSAKTEPALREQIQRLREHLAANPALAIADVAYSLATSRTHFEQRAALVVRDRDELMEALARSPRPQRSTPGKLALLFTGQGSQRPGMGRALYDAFPVFRQVLDAAGALLGFDLFAGADLDQTRFTQPALFALEIALFRLLESWGLRPHLLLGHSIGEIVAAHISGILSLEDACSLVRARASFMHALPEGGAMLSVQASELELVPVLESLQPRVSIAALNAPSSSVVSGDDDAVRLVEQHFVALGRKVSRLRVSHAFHSHRMLGMLEDFARVARSLTYHPPRIPIVSNVTGKLAQGDELRCAEYWVEHVRATVRFLDGVHTLHAEGARVFLELGPHAVLSALAINALPDDDCVVLPTLRKGRDDLETFLSAAAGLHTAGVHLDWAAFFQPHHPRRVQLPTYPFQRQRFWLEGARRATRASFHPVLDEPVALAGSDAVLFMGRWSLGEHPWLAGHRVFGAVVLPGTAFLELALAAAHRLGLASVEELTLEAPLTLSGTVLLQVSVGAPDEHGRRALALFARPEEAGDDAWTRHARGSLGAAVPQASPRDTTAWPPADATPLGLEGFYERLANAGLAYGPEFQGLRAVWERGDELFAEADLPEGVSPERFALHPALLDAALHALAANEDARLALPFSWQNVALRETSATSLRVHFERRNESTVSLSIADGSGDQVARVEGLTSRAMAPEQIRRAHRDGLWSVAWTPLHLDARAPAGRWALLGPETAGLPLPRYADLESLARDGSALDTVVAPFLPHDSANVIADAHDAAVRALALLQAWLADPRLASSRLIVLVGADLVHAPLWGLVRSAQLEHPDAPIVIAETDGTEASRAALPSTLHAATGHPEPQLALRHGRPFVPRLARSAQESQAPRELDPEGTVLITGGTGTLGGLLAAHLVRAHGVRHLLLVSRRGREAPGAAELERNLAAAGAHVTMAACDAADRAALEKLLASIPPERPLTAVIHAAGIVDDGILGSLTPERLRAVLRAKVDAAVHLHELTQNCDVRAFVLFSSLAGILGGAGQASYAAANTFLDALAHHRRARGLAGLSLDWSIWAEKTGMTSHLTASDLQRMARGGLRPLSTEEALSLFDAALAGAESSVVVARFDLATLGREVSRSSPSLNPLFRGLVRVAPKASAPASIAQRLAGLSPEARERAVLDLVRTEIAAVLGVTSPSTIEAHRPLQEIGLDSLMAVDIRNRLSAAAGVSFPSTLVFDHPTPKALSNLVNARITNSESHSRKYDIRDKISTIPIERLREAGLLDALMRLADEESTTNPTPSTDAANAAPSIDAIGAMSASDLVKLALEDTDPFGSDTAAE</sequence>
<accession>A0ABZ2KK76</accession>
<dbReference type="InterPro" id="IPR050091">
    <property type="entry name" value="PKS_NRPS_Biosynth_Enz"/>
</dbReference>
<dbReference type="Gene3D" id="3.40.366.10">
    <property type="entry name" value="Malonyl-Coenzyme A Acyl Carrier Protein, domain 2"/>
    <property type="match status" value="2"/>
</dbReference>
<dbReference type="PANTHER" id="PTHR43775">
    <property type="entry name" value="FATTY ACID SYNTHASE"/>
    <property type="match status" value="1"/>
</dbReference>
<dbReference type="InterPro" id="IPR006162">
    <property type="entry name" value="Ppantetheine_attach_site"/>
</dbReference>
<dbReference type="EMBL" id="CP089982">
    <property type="protein sequence ID" value="WXA98936.1"/>
    <property type="molecule type" value="Genomic_DNA"/>
</dbReference>
<dbReference type="SMART" id="SM01294">
    <property type="entry name" value="PKS_PP_betabranch"/>
    <property type="match status" value="2"/>
</dbReference>
<dbReference type="InterPro" id="IPR049551">
    <property type="entry name" value="PKS_DH_C"/>
</dbReference>
<dbReference type="Pfam" id="PF22621">
    <property type="entry name" value="CurL-like_PKS_C"/>
    <property type="match status" value="1"/>
</dbReference>
<dbReference type="RefSeq" id="WP_394849563.1">
    <property type="nucleotide sequence ID" value="NZ_CP089982.1"/>
</dbReference>
<dbReference type="Pfam" id="PF14765">
    <property type="entry name" value="PS-DH"/>
    <property type="match status" value="1"/>
</dbReference>
<dbReference type="InterPro" id="IPR016039">
    <property type="entry name" value="Thiolase-like"/>
</dbReference>
<dbReference type="PROSITE" id="PS50075">
    <property type="entry name" value="CARRIER"/>
    <property type="match status" value="2"/>
</dbReference>
<dbReference type="Pfam" id="PF02801">
    <property type="entry name" value="Ketoacyl-synt_C"/>
    <property type="match status" value="2"/>
</dbReference>
<dbReference type="Gene3D" id="1.10.1200.10">
    <property type="entry name" value="ACP-like"/>
    <property type="match status" value="2"/>
</dbReference>
<dbReference type="CDD" id="cd08952">
    <property type="entry name" value="KR_1_SDR_x"/>
    <property type="match status" value="1"/>
</dbReference>
<dbReference type="PROSITE" id="PS52004">
    <property type="entry name" value="KS3_2"/>
    <property type="match status" value="2"/>
</dbReference>
<evidence type="ECO:0000256" key="1">
    <source>
        <dbReference type="ARBA" id="ARBA00022450"/>
    </source>
</evidence>
<feature type="region of interest" description="C-terminal hotdog fold" evidence="4">
    <location>
        <begin position="2487"/>
        <end position="2620"/>
    </location>
</feature>
<evidence type="ECO:0000313" key="8">
    <source>
        <dbReference type="EMBL" id="WXA98936.1"/>
    </source>
</evidence>
<dbReference type="SMART" id="SM00827">
    <property type="entry name" value="PKS_AT"/>
    <property type="match status" value="2"/>
</dbReference>
<dbReference type="Gene3D" id="3.40.47.10">
    <property type="match status" value="2"/>
</dbReference>
<feature type="domain" description="PKS/mFAS DH" evidence="7">
    <location>
        <begin position="2352"/>
        <end position="2620"/>
    </location>
</feature>
<dbReference type="InterPro" id="IPR014043">
    <property type="entry name" value="Acyl_transferase_dom"/>
</dbReference>
<feature type="active site" description="Proton donor; for dehydratase activity" evidence="4">
    <location>
        <position position="2546"/>
    </location>
</feature>
<dbReference type="InterPro" id="IPR018201">
    <property type="entry name" value="Ketoacyl_synth_AS"/>
</dbReference>
<dbReference type="SMART" id="SM00822">
    <property type="entry name" value="PKS_KR"/>
    <property type="match status" value="2"/>
</dbReference>
<gene>
    <name evidence="8" type="ORF">LZC95_19200</name>
</gene>
<evidence type="ECO:0000313" key="9">
    <source>
        <dbReference type="Proteomes" id="UP001379533"/>
    </source>
</evidence>
<dbReference type="SMART" id="SM00826">
    <property type="entry name" value="PKS_DH"/>
    <property type="match status" value="1"/>
</dbReference>
<dbReference type="PANTHER" id="PTHR43775:SF51">
    <property type="entry name" value="INACTIVE PHENOLPHTHIOCEROL SYNTHESIS POLYKETIDE SYNTHASE TYPE I PKS1-RELATED"/>
    <property type="match status" value="1"/>
</dbReference>
<proteinExistence type="predicted"/>
<dbReference type="InterPro" id="IPR032821">
    <property type="entry name" value="PKS_assoc"/>
</dbReference>
<dbReference type="InterPro" id="IPR016036">
    <property type="entry name" value="Malonyl_transacylase_ACP-bd"/>
</dbReference>
<dbReference type="SUPFAM" id="SSF53901">
    <property type="entry name" value="Thiolase-like"/>
    <property type="match status" value="2"/>
</dbReference>
<dbReference type="InterPro" id="IPR020841">
    <property type="entry name" value="PKS_Beta-ketoAc_synthase_dom"/>
</dbReference>
<name>A0ABZ2KK76_9BACT</name>
<evidence type="ECO:0000256" key="2">
    <source>
        <dbReference type="ARBA" id="ARBA00022553"/>
    </source>
</evidence>
<evidence type="ECO:0000259" key="6">
    <source>
        <dbReference type="PROSITE" id="PS52004"/>
    </source>
</evidence>
<feature type="active site" description="Proton acceptor; for dehydratase activity" evidence="4">
    <location>
        <position position="2384"/>
    </location>
</feature>
<dbReference type="InterPro" id="IPR009081">
    <property type="entry name" value="PP-bd_ACP"/>
</dbReference>
<keyword evidence="2" id="KW-0597">Phosphoprotein</keyword>
<dbReference type="SUPFAM" id="SSF52151">
    <property type="entry name" value="FabD/lysophospholipase-like"/>
    <property type="match status" value="2"/>
</dbReference>
<protein>
    <submittedName>
        <fullName evidence="8">Type I polyketide synthase</fullName>
    </submittedName>
</protein>
<dbReference type="InterPro" id="IPR016035">
    <property type="entry name" value="Acyl_Trfase/lysoPLipase"/>
</dbReference>
<dbReference type="InterPro" id="IPR036736">
    <property type="entry name" value="ACP-like_sf"/>
</dbReference>
<organism evidence="8 9">
    <name type="scientific">Pendulispora brunnea</name>
    <dbReference type="NCBI Taxonomy" id="2905690"/>
    <lineage>
        <taxon>Bacteria</taxon>
        <taxon>Pseudomonadati</taxon>
        <taxon>Myxococcota</taxon>
        <taxon>Myxococcia</taxon>
        <taxon>Myxococcales</taxon>
        <taxon>Sorangiineae</taxon>
        <taxon>Pendulisporaceae</taxon>
        <taxon>Pendulispora</taxon>
    </lineage>
</organism>
<dbReference type="Pfam" id="PF00109">
    <property type="entry name" value="ketoacyl-synt"/>
    <property type="match status" value="2"/>
</dbReference>
<feature type="domain" description="Ketosynthase family 3 (KS3)" evidence="6">
    <location>
        <begin position="1484"/>
        <end position="1907"/>
    </location>
</feature>
<feature type="region of interest" description="N-terminal hotdog fold" evidence="4">
    <location>
        <begin position="2352"/>
        <end position="2474"/>
    </location>
</feature>
<dbReference type="Pfam" id="PF16197">
    <property type="entry name" value="KAsynt_C_assoc"/>
    <property type="match status" value="1"/>
</dbReference>
<dbReference type="InterPro" id="IPR020807">
    <property type="entry name" value="PKS_DH"/>
</dbReference>
<dbReference type="Gene3D" id="3.10.129.110">
    <property type="entry name" value="Polyketide synthase dehydratase"/>
    <property type="match status" value="1"/>
</dbReference>
<dbReference type="InterPro" id="IPR014030">
    <property type="entry name" value="Ketoacyl_synth_N"/>
</dbReference>
<dbReference type="CDD" id="cd08956">
    <property type="entry name" value="KR_3_FAS_SDR_x"/>
    <property type="match status" value="1"/>
</dbReference>
<evidence type="ECO:0000259" key="7">
    <source>
        <dbReference type="PROSITE" id="PS52019"/>
    </source>
</evidence>
<dbReference type="InterPro" id="IPR014031">
    <property type="entry name" value="Ketoacyl_synth_C"/>
</dbReference>
<dbReference type="InterPro" id="IPR001227">
    <property type="entry name" value="Ac_transferase_dom_sf"/>
</dbReference>
<evidence type="ECO:0000256" key="3">
    <source>
        <dbReference type="ARBA" id="ARBA00022679"/>
    </source>
</evidence>
<keyword evidence="1" id="KW-0596">Phosphopantetheine</keyword>
<dbReference type="SUPFAM" id="SSF55048">
    <property type="entry name" value="Probable ACP-binding domain of malonyl-CoA ACP transacylase"/>
    <property type="match status" value="2"/>
</dbReference>
<dbReference type="InterPro" id="IPR049552">
    <property type="entry name" value="PKS_DH_N"/>
</dbReference>
<reference evidence="8 9" key="1">
    <citation type="submission" date="2021-12" db="EMBL/GenBank/DDBJ databases">
        <title>Discovery of the Pendulisporaceae a myxobacterial family with distinct sporulation behavior and unique specialized metabolism.</title>
        <authorList>
            <person name="Garcia R."/>
            <person name="Popoff A."/>
            <person name="Bader C.D."/>
            <person name="Loehr J."/>
            <person name="Walesch S."/>
            <person name="Walt C."/>
            <person name="Boldt J."/>
            <person name="Bunk B."/>
            <person name="Haeckl F.J.F.P.J."/>
            <person name="Gunesch A.P."/>
            <person name="Birkelbach J."/>
            <person name="Nuebel U."/>
            <person name="Pietschmann T."/>
            <person name="Bach T."/>
            <person name="Mueller R."/>
        </authorList>
    </citation>
    <scope>NUCLEOTIDE SEQUENCE [LARGE SCALE GENOMIC DNA]</scope>
    <source>
        <strain evidence="8 9">MSr12523</strain>
    </source>
</reference>
<dbReference type="PROSITE" id="PS00012">
    <property type="entry name" value="PHOSPHOPANTETHEINE"/>
    <property type="match status" value="2"/>
</dbReference>
<dbReference type="PROSITE" id="PS52019">
    <property type="entry name" value="PKS_MFAS_DH"/>
    <property type="match status" value="1"/>
</dbReference>
<keyword evidence="9" id="KW-1185">Reference proteome</keyword>
<dbReference type="Pfam" id="PF00698">
    <property type="entry name" value="Acyl_transf_1"/>
    <property type="match status" value="2"/>
</dbReference>
<keyword evidence="3" id="KW-0808">Transferase</keyword>
<dbReference type="InterPro" id="IPR013968">
    <property type="entry name" value="PKS_KR"/>
</dbReference>
<dbReference type="InterPro" id="IPR049900">
    <property type="entry name" value="PKS_mFAS_DH"/>
</dbReference>
<feature type="domain" description="Ketosynthase family 3 (KS3)" evidence="6">
    <location>
        <begin position="34"/>
        <end position="458"/>
    </location>
</feature>
<dbReference type="SMART" id="SM00825">
    <property type="entry name" value="PKS_KS"/>
    <property type="match status" value="2"/>
</dbReference>
<dbReference type="Gene3D" id="3.40.50.720">
    <property type="entry name" value="NAD(P)-binding Rossmann-like Domain"/>
    <property type="match status" value="2"/>
</dbReference>
<dbReference type="InterPro" id="IPR057326">
    <property type="entry name" value="KR_dom"/>
</dbReference>
<dbReference type="Pfam" id="PF21089">
    <property type="entry name" value="PKS_DH_N"/>
    <property type="match status" value="1"/>
</dbReference>
<evidence type="ECO:0000256" key="4">
    <source>
        <dbReference type="PROSITE-ProRule" id="PRU01363"/>
    </source>
</evidence>
<dbReference type="PROSITE" id="PS00606">
    <property type="entry name" value="KS3_1"/>
    <property type="match status" value="2"/>
</dbReference>
<feature type="domain" description="Carrier" evidence="5">
    <location>
        <begin position="3084"/>
        <end position="3159"/>
    </location>
</feature>
<dbReference type="CDD" id="cd00833">
    <property type="entry name" value="PKS"/>
    <property type="match status" value="2"/>
</dbReference>
<dbReference type="SMART" id="SM00823">
    <property type="entry name" value="PKS_PP"/>
    <property type="match status" value="2"/>
</dbReference>
<dbReference type="Pfam" id="PF08659">
    <property type="entry name" value="KR"/>
    <property type="match status" value="2"/>
</dbReference>
<evidence type="ECO:0000259" key="5">
    <source>
        <dbReference type="PROSITE" id="PS50075"/>
    </source>
</evidence>
<dbReference type="Gene3D" id="3.30.70.3290">
    <property type="match status" value="2"/>
</dbReference>
<dbReference type="InterPro" id="IPR036291">
    <property type="entry name" value="NAD(P)-bd_dom_sf"/>
</dbReference>
<feature type="domain" description="Carrier" evidence="5">
    <location>
        <begin position="1383"/>
        <end position="1465"/>
    </location>
</feature>
<dbReference type="SUPFAM" id="SSF47336">
    <property type="entry name" value="ACP-like"/>
    <property type="match status" value="2"/>
</dbReference>
<dbReference type="InterPro" id="IPR020806">
    <property type="entry name" value="PKS_PP-bd"/>
</dbReference>